<organism evidence="3">
    <name type="scientific">marine metagenome</name>
    <dbReference type="NCBI Taxonomy" id="408172"/>
    <lineage>
        <taxon>unclassified sequences</taxon>
        <taxon>metagenomes</taxon>
        <taxon>ecological metagenomes</taxon>
    </lineage>
</organism>
<dbReference type="InterPro" id="IPR029063">
    <property type="entry name" value="SAM-dependent_MTases_sf"/>
</dbReference>
<keyword evidence="1" id="KW-0489">Methyltransferase</keyword>
<evidence type="ECO:0000313" key="3">
    <source>
        <dbReference type="EMBL" id="SVC77100.1"/>
    </source>
</evidence>
<dbReference type="PANTHER" id="PTHR40048">
    <property type="entry name" value="RHAMNOSYL O-METHYLTRANSFERASE"/>
    <property type="match status" value="1"/>
</dbReference>
<accession>A0A382PWD5</accession>
<dbReference type="GO" id="GO:0008168">
    <property type="term" value="F:methyltransferase activity"/>
    <property type="evidence" value="ECO:0007669"/>
    <property type="project" value="UniProtKB-KW"/>
</dbReference>
<name>A0A382PWD5_9ZZZZ</name>
<dbReference type="GO" id="GO:0008610">
    <property type="term" value="P:lipid biosynthetic process"/>
    <property type="evidence" value="ECO:0007669"/>
    <property type="project" value="InterPro"/>
</dbReference>
<evidence type="ECO:0000256" key="2">
    <source>
        <dbReference type="ARBA" id="ARBA00022679"/>
    </source>
</evidence>
<proteinExistence type="predicted"/>
<reference evidence="3" key="1">
    <citation type="submission" date="2018-05" db="EMBL/GenBank/DDBJ databases">
        <authorList>
            <person name="Lanie J.A."/>
            <person name="Ng W.-L."/>
            <person name="Kazmierczak K.M."/>
            <person name="Andrzejewski T.M."/>
            <person name="Davidsen T.M."/>
            <person name="Wayne K.J."/>
            <person name="Tettelin H."/>
            <person name="Glass J.I."/>
            <person name="Rusch D."/>
            <person name="Podicherti R."/>
            <person name="Tsui H.-C.T."/>
            <person name="Winkler M.E."/>
        </authorList>
    </citation>
    <scope>NUCLEOTIDE SEQUENCE</scope>
</reference>
<dbReference type="Gene3D" id="3.40.50.150">
    <property type="entry name" value="Vaccinia Virus protein VP39"/>
    <property type="match status" value="1"/>
</dbReference>
<dbReference type="PANTHER" id="PTHR40048:SF1">
    <property type="entry name" value="RHAMNOSYL O-METHYLTRANSFERASE"/>
    <property type="match status" value="1"/>
</dbReference>
<dbReference type="GO" id="GO:0032259">
    <property type="term" value="P:methylation"/>
    <property type="evidence" value="ECO:0007669"/>
    <property type="project" value="UniProtKB-KW"/>
</dbReference>
<dbReference type="SUPFAM" id="SSF53335">
    <property type="entry name" value="S-adenosyl-L-methionine-dependent methyltransferases"/>
    <property type="match status" value="1"/>
</dbReference>
<evidence type="ECO:0008006" key="4">
    <source>
        <dbReference type="Google" id="ProtNLM"/>
    </source>
</evidence>
<protein>
    <recommendedName>
        <fullName evidence="4">Rhamnosyl O-methyltransferase</fullName>
    </recommendedName>
</protein>
<dbReference type="AlphaFoldDB" id="A0A382PWD5"/>
<dbReference type="GO" id="GO:0005886">
    <property type="term" value="C:plasma membrane"/>
    <property type="evidence" value="ECO:0007669"/>
    <property type="project" value="TreeGrafter"/>
</dbReference>
<dbReference type="EMBL" id="UINC01109934">
    <property type="protein sequence ID" value="SVC77100.1"/>
    <property type="molecule type" value="Genomic_DNA"/>
</dbReference>
<gene>
    <name evidence="3" type="ORF">METZ01_LOCUS329954</name>
</gene>
<sequence>MIEGSSVDIATVSNVKDLVKKEDKVLVCLDSNHTHDHVLKELKLYTPFVSKSSYCVVLDTILENMPEDAYLNRPWSRGDNPKTAVRQFLEDDALQNGESEFEIDKLIENQLMITAAPDGFLRRK</sequence>
<evidence type="ECO:0000256" key="1">
    <source>
        <dbReference type="ARBA" id="ARBA00022603"/>
    </source>
</evidence>
<keyword evidence="2" id="KW-0808">Transferase</keyword>
<dbReference type="InterPro" id="IPR007072">
    <property type="entry name" value="RNMT_CmcI"/>
</dbReference>
<dbReference type="GO" id="GO:0071770">
    <property type="term" value="P:DIM/DIP cell wall layer assembly"/>
    <property type="evidence" value="ECO:0007669"/>
    <property type="project" value="TreeGrafter"/>
</dbReference>
<dbReference type="Pfam" id="PF04989">
    <property type="entry name" value="RMNT_CmcI"/>
    <property type="match status" value="1"/>
</dbReference>